<dbReference type="InterPro" id="IPR008213">
    <property type="entry name" value="CpcD-like_dom"/>
</dbReference>
<evidence type="ECO:0000256" key="3">
    <source>
        <dbReference type="ARBA" id="ARBA00022549"/>
    </source>
</evidence>
<comment type="similarity">
    <text evidence="7">Belongs to the phycobilisome linker protein family.</text>
</comment>
<keyword evidence="3" id="KW-0042">Antenna complex</keyword>
<dbReference type="Pfam" id="PF00427">
    <property type="entry name" value="PBS_linker_poly"/>
    <property type="match status" value="1"/>
</dbReference>
<evidence type="ECO:0000259" key="8">
    <source>
        <dbReference type="PROSITE" id="PS51441"/>
    </source>
</evidence>
<feature type="domain" description="PBS-linker" evidence="9">
    <location>
        <begin position="1"/>
        <end position="179"/>
    </location>
</feature>
<name>M1X4T0_9NOST</name>
<evidence type="ECO:0000313" key="11">
    <source>
        <dbReference type="Proteomes" id="UP000053051"/>
    </source>
</evidence>
<keyword evidence="2" id="KW-0602">Photosynthesis</keyword>
<dbReference type="Gene3D" id="1.10.3130.20">
    <property type="entry name" value="Phycobilisome linker domain"/>
    <property type="match status" value="1"/>
</dbReference>
<evidence type="ECO:0000313" key="10">
    <source>
        <dbReference type="EMBL" id="CCH66626.1"/>
    </source>
</evidence>
<evidence type="ECO:0000256" key="1">
    <source>
        <dbReference type="ARBA" id="ARBA00004445"/>
    </source>
</evidence>
<dbReference type="AlphaFoldDB" id="M1X4T0"/>
<protein>
    <submittedName>
        <fullName evidence="10">Phycobilisome phycoerythrin-associated linker polypeptide</fullName>
    </submittedName>
</protein>
<dbReference type="InterPro" id="IPR038255">
    <property type="entry name" value="PBS_linker_sf"/>
</dbReference>
<accession>M1X4T0</accession>
<feature type="domain" description="CpcD-like" evidence="8">
    <location>
        <begin position="231"/>
        <end position="286"/>
    </location>
</feature>
<dbReference type="PROSITE" id="PS51445">
    <property type="entry name" value="PBS_LINKER"/>
    <property type="match status" value="1"/>
</dbReference>
<evidence type="ECO:0000256" key="2">
    <source>
        <dbReference type="ARBA" id="ARBA00022531"/>
    </source>
</evidence>
<keyword evidence="11" id="KW-1185">Reference proteome</keyword>
<keyword evidence="4 7" id="KW-0605">Phycobilisome</keyword>
<dbReference type="InterPro" id="IPR016470">
    <property type="entry name" value="Phycobilisome"/>
</dbReference>
<comment type="subcellular location">
    <subcellularLocation>
        <location evidence="1">Cellular thylakoid membrane</location>
        <topology evidence="1">Peripheral membrane protein</topology>
        <orientation evidence="1">Cytoplasmic side</orientation>
    </subcellularLocation>
</comment>
<evidence type="ECO:0000256" key="6">
    <source>
        <dbReference type="ARBA" id="ARBA00023136"/>
    </source>
</evidence>
<dbReference type="OrthoDB" id="420396at2"/>
<dbReference type="GO" id="GO:0030089">
    <property type="term" value="C:phycobilisome"/>
    <property type="evidence" value="ECO:0007669"/>
    <property type="project" value="UniProtKB-UniRule"/>
</dbReference>
<dbReference type="Pfam" id="PF01383">
    <property type="entry name" value="CpcD"/>
    <property type="match status" value="1"/>
</dbReference>
<dbReference type="SMART" id="SM01094">
    <property type="entry name" value="CpcD"/>
    <property type="match status" value="1"/>
</dbReference>
<comment type="caution">
    <text evidence="10">The sequence shown here is derived from an EMBL/GenBank/DDBJ whole genome shotgun (WGS) entry which is preliminary data.</text>
</comment>
<evidence type="ECO:0000256" key="7">
    <source>
        <dbReference type="PROSITE-ProRule" id="PRU00775"/>
    </source>
</evidence>
<evidence type="ECO:0000256" key="4">
    <source>
        <dbReference type="ARBA" id="ARBA00022738"/>
    </source>
</evidence>
<dbReference type="PANTHER" id="PTHR34011:SF6">
    <property type="entry name" value="PHYCOBILIPROTEIN APCE"/>
    <property type="match status" value="1"/>
</dbReference>
<proteinExistence type="inferred from homology"/>
<sequence>MIFGAASRLGLSRFDETPPLERVSGASSEDLDIIIRAVYRQVLGNSYVMESERLSVLESEFKLGKLSICEFVRMLAQSDLYRSRFFTSCARYRAIELNFRHLLGRTPLGLEEMQLHSTIIDTMGFEAEIDSYVYSDEYQNIFGENCVPYIRGYRTEACGSLLQFTHFFQMVRGASNSSLKGDLAGKRPKLNSLVINSIPTPIVSPSSAGSLFYNPPLSPRTRHGVGASAEGKVFRIEVTGYKSNTVNKISRFRRSNQVYLVPFDRLSEEYKRIHKQGGVIASITPVN</sequence>
<dbReference type="GO" id="GO:0031676">
    <property type="term" value="C:plasma membrane-derived thylakoid membrane"/>
    <property type="evidence" value="ECO:0007669"/>
    <property type="project" value="UniProtKB-SubCell"/>
</dbReference>
<evidence type="ECO:0000259" key="9">
    <source>
        <dbReference type="PROSITE" id="PS51445"/>
    </source>
</evidence>
<evidence type="ECO:0000256" key="5">
    <source>
        <dbReference type="ARBA" id="ARBA00023078"/>
    </source>
</evidence>
<dbReference type="EMBL" id="CAIY01000027">
    <property type="protein sequence ID" value="CCH66626.1"/>
    <property type="molecule type" value="Genomic_DNA"/>
</dbReference>
<dbReference type="InterPro" id="IPR001297">
    <property type="entry name" value="PBS_linker_dom"/>
</dbReference>
<keyword evidence="6" id="KW-0472">Membrane</keyword>
<organism evidence="10 11">
    <name type="scientific">Richelia intracellularis HH01</name>
    <dbReference type="NCBI Taxonomy" id="1165094"/>
    <lineage>
        <taxon>Bacteria</taxon>
        <taxon>Bacillati</taxon>
        <taxon>Cyanobacteriota</taxon>
        <taxon>Cyanophyceae</taxon>
        <taxon>Nostocales</taxon>
        <taxon>Nostocaceae</taxon>
        <taxon>Richelia</taxon>
    </lineage>
</organism>
<reference evidence="10 11" key="1">
    <citation type="submission" date="2012-05" db="EMBL/GenBank/DDBJ databases">
        <authorList>
            <person name="Hilton J."/>
        </authorList>
    </citation>
    <scope>NUCLEOTIDE SEQUENCE [LARGE SCALE GENOMIC DNA]</scope>
    <source>
        <strain evidence="10 11">HH01</strain>
    </source>
</reference>
<reference evidence="11" key="2">
    <citation type="submission" date="2016-01" db="EMBL/GenBank/DDBJ databases">
        <title>Diatom-associated endosymboitic cyanobacterium lacks core nitrogen metabolism enzymes.</title>
        <authorList>
            <person name="Hilton J.A."/>
            <person name="Foster R.A."/>
            <person name="Tripp H.J."/>
            <person name="Carter B.J."/>
            <person name="Zehr J.P."/>
            <person name="Villareal T.A."/>
        </authorList>
    </citation>
    <scope>NUCLEOTIDE SEQUENCE [LARGE SCALE GENOMIC DNA]</scope>
    <source>
        <strain evidence="11">HH01</strain>
    </source>
</reference>
<dbReference type="RefSeq" id="WP_008232339.1">
    <property type="nucleotide sequence ID" value="NZ_CAIY01000027.1"/>
</dbReference>
<gene>
    <name evidence="10" type="ORF">RINTHH_4710</name>
</gene>
<dbReference type="PIRSF" id="PIRSF005898">
    <property type="entry name" value="Phycobilisome_CpeC/CpcI"/>
    <property type="match status" value="1"/>
</dbReference>
<dbReference type="GO" id="GO:0015979">
    <property type="term" value="P:photosynthesis"/>
    <property type="evidence" value="ECO:0007669"/>
    <property type="project" value="UniProtKB-KW"/>
</dbReference>
<dbReference type="PANTHER" id="PTHR34011">
    <property type="entry name" value="PHYCOBILISOME 32.1 KDA LINKER POLYPEPTIDE, PHYCOCYANIN-ASSOCIATED, ROD 2-RELATED"/>
    <property type="match status" value="1"/>
</dbReference>
<dbReference type="STRING" id="1165094.RINTHH_4710"/>
<dbReference type="Proteomes" id="UP000053051">
    <property type="component" value="Unassembled WGS sequence"/>
</dbReference>
<keyword evidence="5" id="KW-0793">Thylakoid</keyword>
<dbReference type="PROSITE" id="PS51441">
    <property type="entry name" value="CPCD_LIKE"/>
    <property type="match status" value="1"/>
</dbReference>